<feature type="transmembrane region" description="Helical" evidence="15">
    <location>
        <begin position="138"/>
        <end position="159"/>
    </location>
</feature>
<evidence type="ECO:0000256" key="13">
    <source>
        <dbReference type="ARBA" id="ARBA00023136"/>
    </source>
</evidence>
<feature type="transmembrane region" description="Helical" evidence="15">
    <location>
        <begin position="228"/>
        <end position="249"/>
    </location>
</feature>
<keyword evidence="13 15" id="KW-0472">Membrane</keyword>
<feature type="domain" description="Glycosyltransferase 2-like" evidence="16">
    <location>
        <begin position="381"/>
        <end position="550"/>
    </location>
</feature>
<organism evidence="17 18">
    <name type="scientific">Desulfonema ishimotonii</name>
    <dbReference type="NCBI Taxonomy" id="45657"/>
    <lineage>
        <taxon>Bacteria</taxon>
        <taxon>Pseudomonadati</taxon>
        <taxon>Thermodesulfobacteriota</taxon>
        <taxon>Desulfobacteria</taxon>
        <taxon>Desulfobacterales</taxon>
        <taxon>Desulfococcaceae</taxon>
        <taxon>Desulfonema</taxon>
    </lineage>
</organism>
<dbReference type="InterPro" id="IPR022791">
    <property type="entry name" value="L-PG_synthase/AglD"/>
</dbReference>
<evidence type="ECO:0000313" key="18">
    <source>
        <dbReference type="Proteomes" id="UP000288096"/>
    </source>
</evidence>
<evidence type="ECO:0000256" key="15">
    <source>
        <dbReference type="SAM" id="Phobius"/>
    </source>
</evidence>
<name>A0A401FQI2_9BACT</name>
<dbReference type="InterPro" id="IPR035518">
    <property type="entry name" value="DPG_synthase"/>
</dbReference>
<evidence type="ECO:0000256" key="7">
    <source>
        <dbReference type="ARBA" id="ARBA00022676"/>
    </source>
</evidence>
<keyword evidence="10" id="KW-0256">Endoplasmic reticulum</keyword>
<evidence type="ECO:0000256" key="12">
    <source>
        <dbReference type="ARBA" id="ARBA00022989"/>
    </source>
</evidence>
<dbReference type="InterPro" id="IPR029044">
    <property type="entry name" value="Nucleotide-diphossugar_trans"/>
</dbReference>
<feature type="transmembrane region" description="Helical" evidence="15">
    <location>
        <begin position="58"/>
        <end position="78"/>
    </location>
</feature>
<accession>A0A401FQI2</accession>
<dbReference type="PANTHER" id="PTHR10859:SF91">
    <property type="entry name" value="DOLICHYL-PHOSPHATE BETA-GLUCOSYLTRANSFERASE"/>
    <property type="match status" value="1"/>
</dbReference>
<evidence type="ECO:0000256" key="3">
    <source>
        <dbReference type="ARBA" id="ARBA00004922"/>
    </source>
</evidence>
<dbReference type="Gene3D" id="3.90.550.10">
    <property type="entry name" value="Spore Coat Polysaccharide Biosynthesis Protein SpsA, Chain A"/>
    <property type="match status" value="1"/>
</dbReference>
<dbReference type="EC" id="2.4.1.117" evidence="5"/>
<feature type="transmembrane region" description="Helical" evidence="15">
    <location>
        <begin position="315"/>
        <end position="334"/>
    </location>
</feature>
<keyword evidence="18" id="KW-1185">Reference proteome</keyword>
<dbReference type="SUPFAM" id="SSF53448">
    <property type="entry name" value="Nucleotide-diphospho-sugar transferases"/>
    <property type="match status" value="1"/>
</dbReference>
<dbReference type="PANTHER" id="PTHR10859">
    <property type="entry name" value="GLYCOSYL TRANSFERASE"/>
    <property type="match status" value="1"/>
</dbReference>
<evidence type="ECO:0000256" key="10">
    <source>
        <dbReference type="ARBA" id="ARBA00022824"/>
    </source>
</evidence>
<feature type="transmembrane region" description="Helical" evidence="15">
    <location>
        <begin position="264"/>
        <end position="294"/>
    </location>
</feature>
<evidence type="ECO:0000256" key="14">
    <source>
        <dbReference type="ARBA" id="ARBA00045097"/>
    </source>
</evidence>
<feature type="transmembrane region" description="Helical" evidence="15">
    <location>
        <begin position="21"/>
        <end position="42"/>
    </location>
</feature>
<evidence type="ECO:0000313" key="17">
    <source>
        <dbReference type="EMBL" id="GBC59243.1"/>
    </source>
</evidence>
<dbReference type="CDD" id="cd04188">
    <property type="entry name" value="DPG_synthase"/>
    <property type="match status" value="1"/>
</dbReference>
<evidence type="ECO:0000256" key="2">
    <source>
        <dbReference type="ARBA" id="ARBA00004651"/>
    </source>
</evidence>
<comment type="subcellular location">
    <subcellularLocation>
        <location evidence="2">Cell membrane</location>
        <topology evidence="2">Multi-pass membrane protein</topology>
    </subcellularLocation>
    <subcellularLocation>
        <location evidence="1">Endoplasmic reticulum membrane</location>
        <topology evidence="1">Single-pass membrane protein</topology>
    </subcellularLocation>
</comment>
<gene>
    <name evidence="17" type="ORF">DENIS_0179</name>
</gene>
<dbReference type="Proteomes" id="UP000288096">
    <property type="component" value="Unassembled WGS sequence"/>
</dbReference>
<keyword evidence="11" id="KW-0735">Signal-anchor</keyword>
<comment type="similarity">
    <text evidence="4">Belongs to the glycosyltransferase 2 family.</text>
</comment>
<evidence type="ECO:0000256" key="6">
    <source>
        <dbReference type="ARBA" id="ARBA00022475"/>
    </source>
</evidence>
<keyword evidence="7" id="KW-0328">Glycosyltransferase</keyword>
<keyword evidence="12 15" id="KW-1133">Transmembrane helix</keyword>
<dbReference type="Pfam" id="PF00535">
    <property type="entry name" value="Glycos_transf_2"/>
    <property type="match status" value="1"/>
</dbReference>
<evidence type="ECO:0000256" key="1">
    <source>
        <dbReference type="ARBA" id="ARBA00004389"/>
    </source>
</evidence>
<comment type="pathway">
    <text evidence="3">Protein modification; protein glycosylation.</text>
</comment>
<comment type="catalytic activity">
    <reaction evidence="14">
        <text>a di-trans,poly-cis-dolichyl phosphate + UDP-alpha-D-glucose = a di-trans,poly-cis-dolichyl beta-D-glucosyl phosphate + UDP</text>
        <dbReference type="Rhea" id="RHEA:15401"/>
        <dbReference type="Rhea" id="RHEA-COMP:19498"/>
        <dbReference type="Rhea" id="RHEA-COMP:19502"/>
        <dbReference type="ChEBI" id="CHEBI:57525"/>
        <dbReference type="ChEBI" id="CHEBI:57683"/>
        <dbReference type="ChEBI" id="CHEBI:58223"/>
        <dbReference type="ChEBI" id="CHEBI:58885"/>
        <dbReference type="EC" id="2.4.1.117"/>
    </reaction>
    <physiologicalReaction direction="left-to-right" evidence="14">
        <dbReference type="Rhea" id="RHEA:15402"/>
    </physiologicalReaction>
</comment>
<reference evidence="18" key="2">
    <citation type="submission" date="2019-01" db="EMBL/GenBank/DDBJ databases">
        <title>Genome sequence of Desulfonema ishimotonii strain Tokyo 01.</title>
        <authorList>
            <person name="Fukui M."/>
        </authorList>
    </citation>
    <scope>NUCLEOTIDE SEQUENCE [LARGE SCALE GENOMIC DNA]</scope>
    <source>
        <strain evidence="18">Tokyo 01</strain>
    </source>
</reference>
<feature type="transmembrane region" description="Helical" evidence="15">
    <location>
        <begin position="165"/>
        <end position="185"/>
    </location>
</feature>
<keyword evidence="8" id="KW-0808">Transferase</keyword>
<evidence type="ECO:0000256" key="5">
    <source>
        <dbReference type="ARBA" id="ARBA00012583"/>
    </source>
</evidence>
<dbReference type="AlphaFoldDB" id="A0A401FQI2"/>
<evidence type="ECO:0000259" key="16">
    <source>
        <dbReference type="Pfam" id="PF00535"/>
    </source>
</evidence>
<proteinExistence type="inferred from homology"/>
<reference evidence="18" key="1">
    <citation type="submission" date="2017-11" db="EMBL/GenBank/DDBJ databases">
        <authorList>
            <person name="Watanabe M."/>
            <person name="Kojima H."/>
        </authorList>
    </citation>
    <scope>NUCLEOTIDE SEQUENCE [LARGE SCALE GENOMIC DNA]</scope>
    <source>
        <strain evidence="18">Tokyo 01</strain>
    </source>
</reference>
<evidence type="ECO:0000256" key="8">
    <source>
        <dbReference type="ARBA" id="ARBA00022679"/>
    </source>
</evidence>
<evidence type="ECO:0000256" key="9">
    <source>
        <dbReference type="ARBA" id="ARBA00022692"/>
    </source>
</evidence>
<dbReference type="Pfam" id="PF03706">
    <property type="entry name" value="LPG_synthase_TM"/>
    <property type="match status" value="1"/>
</dbReference>
<dbReference type="GO" id="GO:0004581">
    <property type="term" value="F:dolichyl-phosphate beta-glucosyltransferase activity"/>
    <property type="evidence" value="ECO:0007669"/>
    <property type="project" value="UniProtKB-EC"/>
</dbReference>
<dbReference type="GO" id="GO:0005886">
    <property type="term" value="C:plasma membrane"/>
    <property type="evidence" value="ECO:0007669"/>
    <property type="project" value="UniProtKB-SubCell"/>
</dbReference>
<dbReference type="InterPro" id="IPR001173">
    <property type="entry name" value="Glyco_trans_2-like"/>
</dbReference>
<dbReference type="GO" id="GO:0006487">
    <property type="term" value="P:protein N-linked glycosylation"/>
    <property type="evidence" value="ECO:0007669"/>
    <property type="project" value="TreeGrafter"/>
</dbReference>
<evidence type="ECO:0000256" key="11">
    <source>
        <dbReference type="ARBA" id="ARBA00022968"/>
    </source>
</evidence>
<dbReference type="NCBIfam" id="TIGR00374">
    <property type="entry name" value="flippase-like domain"/>
    <property type="match status" value="1"/>
</dbReference>
<sequence length="619" mass="68430">MQNSLQAEKKKIARSSMRKSFVKFILSMIVSIGLLCYTLNYFDIEKTAGFIQGARPDYLILSFFIIVVAYLIRGYRWIIWEKELSYRESFKLIMIGFMGNNILPARLGEFLRAYCTGRKTGANYGGTAALASIAIERVLDGLVIAIIGILGLVFIPVSAVLFNSLLFVSLGFGILTAGLISSIFFHEKIRRGLGTIHRIFPGHLTRFGMEKTNYFLDGLLLLKTLPQFANSLFFTTVIWGVELFAYYLISNAVHEGVTFSTCHIFLAVVNFASLFPLTIGGIGAIEGVATVFLISAGIPHEQALAMVVIQHAFQFGFTTLGGGILYFSGGYYSLPSDSQGKADRSRPAPESTVLREASDLLKDLSAELCIDPPCENRIELSIVIPAYNEQNRLPKTLLQTIAWCSQNGLAYEIIVSDDGSRDDTLELAKLFASQVSQVEYIACPHMGKGAAIRMGMLNAKGAYVLFMDADGATPLNEIPGLMAALAGENEIAIGSRVVQNPDETSVITATHRRVLGRVFSGMVNAFVISGIADTQCGFKMFRRSVIRDIFSRQKLNGFAFDVEILYLARKLGFSVKEIPVNWVNQEGSKVNLVADSVKMFFDILKIHWLHKNRWDDPLP</sequence>
<evidence type="ECO:0000256" key="4">
    <source>
        <dbReference type="ARBA" id="ARBA00006739"/>
    </source>
</evidence>
<comment type="caution">
    <text evidence="17">The sequence shown here is derived from an EMBL/GenBank/DDBJ whole genome shotgun (WGS) entry which is preliminary data.</text>
</comment>
<keyword evidence="6" id="KW-1003">Cell membrane</keyword>
<protein>
    <recommendedName>
        <fullName evidence="5">dolichyl-phosphate beta-glucosyltransferase</fullName>
        <ecNumber evidence="5">2.4.1.117</ecNumber>
    </recommendedName>
</protein>
<keyword evidence="9 15" id="KW-0812">Transmembrane</keyword>
<dbReference type="EMBL" id="BEXT01000001">
    <property type="protein sequence ID" value="GBC59243.1"/>
    <property type="molecule type" value="Genomic_DNA"/>
</dbReference>